<dbReference type="STRING" id="530564.Psta_4395"/>
<evidence type="ECO:0000313" key="2">
    <source>
        <dbReference type="Proteomes" id="UP000001887"/>
    </source>
</evidence>
<dbReference type="EMBL" id="CP001848">
    <property type="protein sequence ID" value="ADB19042.1"/>
    <property type="molecule type" value="Genomic_DNA"/>
</dbReference>
<dbReference type="PANTHER" id="PTHR36529">
    <property type="entry name" value="SLL1095 PROTEIN"/>
    <property type="match status" value="1"/>
</dbReference>
<dbReference type="InterPro" id="IPR018641">
    <property type="entry name" value="Trfase_1_rSAM/seldom-assoc"/>
</dbReference>
<accession>D2R5V7</accession>
<dbReference type="AlphaFoldDB" id="D2R5V7"/>
<dbReference type="eggNOG" id="COG3222">
    <property type="taxonomic scope" value="Bacteria"/>
</dbReference>
<dbReference type="InterPro" id="IPR029044">
    <property type="entry name" value="Nucleotide-diphossugar_trans"/>
</dbReference>
<dbReference type="OrthoDB" id="9810303at2"/>
<dbReference type="Gene3D" id="3.90.550.10">
    <property type="entry name" value="Spore Coat Polysaccharide Biosynthesis Protein SpsA, Chain A"/>
    <property type="match status" value="1"/>
</dbReference>
<dbReference type="KEGG" id="psl:Psta_4395"/>
<dbReference type="NCBIfam" id="TIGR04282">
    <property type="entry name" value="glyco_like_cofC"/>
    <property type="match status" value="1"/>
</dbReference>
<evidence type="ECO:0008006" key="3">
    <source>
        <dbReference type="Google" id="ProtNLM"/>
    </source>
</evidence>
<dbReference type="Pfam" id="PF09837">
    <property type="entry name" value="DUF2064"/>
    <property type="match status" value="1"/>
</dbReference>
<keyword evidence="2" id="KW-1185">Reference proteome</keyword>
<protein>
    <recommendedName>
        <fullName evidence="3">Glycosyltransferase</fullName>
    </recommendedName>
</protein>
<dbReference type="Proteomes" id="UP000001887">
    <property type="component" value="Chromosome"/>
</dbReference>
<dbReference type="PANTHER" id="PTHR36529:SF1">
    <property type="entry name" value="GLYCOSYLTRANSFERASE"/>
    <property type="match status" value="1"/>
</dbReference>
<dbReference type="SUPFAM" id="SSF53448">
    <property type="entry name" value="Nucleotide-diphospho-sugar transferases"/>
    <property type="match status" value="1"/>
</dbReference>
<organism evidence="1 2">
    <name type="scientific">Pirellula staleyi (strain ATCC 27377 / DSM 6068 / ICPB 4128)</name>
    <name type="common">Pirella staleyi</name>
    <dbReference type="NCBI Taxonomy" id="530564"/>
    <lineage>
        <taxon>Bacteria</taxon>
        <taxon>Pseudomonadati</taxon>
        <taxon>Planctomycetota</taxon>
        <taxon>Planctomycetia</taxon>
        <taxon>Pirellulales</taxon>
        <taxon>Pirellulaceae</taxon>
        <taxon>Pirellula</taxon>
    </lineage>
</organism>
<evidence type="ECO:0000313" key="1">
    <source>
        <dbReference type="EMBL" id="ADB19042.1"/>
    </source>
</evidence>
<dbReference type="HOGENOM" id="CLU_075662_2_0_0"/>
<sequence length="233" mass="25522">MAKYWQAGSAKTRLAPLLGFEHAALVQKYLVEAVVARWKSVADERAICFAPATARDQFAALIASLAPAAWHLTEQSPGDLGERLISCTSAAFHAGCQRLLLIGSDSPDLPRDYIDEAFAQLATHDIVLGPSEDGGYYLVGLSQPAITIFQSIAWSTPQVLQQTLARIAAAGLSVHLLPAWYDCDEPSDLERLMQQLARRSVADPDRAEPDLVALERKLRELREQANSQAMQQQ</sequence>
<reference evidence="1 2" key="1">
    <citation type="journal article" date="2009" name="Stand. Genomic Sci.">
        <title>Complete genome sequence of Pirellula staleyi type strain (ATCC 27377).</title>
        <authorList>
            <person name="Clum A."/>
            <person name="Tindall B.J."/>
            <person name="Sikorski J."/>
            <person name="Ivanova N."/>
            <person name="Mavrommatis K."/>
            <person name="Lucas S."/>
            <person name="Glavina del Rio T."/>
            <person name="Nolan M."/>
            <person name="Chen F."/>
            <person name="Tice H."/>
            <person name="Pitluck S."/>
            <person name="Cheng J.F."/>
            <person name="Chertkov O."/>
            <person name="Brettin T."/>
            <person name="Han C."/>
            <person name="Detter J.C."/>
            <person name="Kuske C."/>
            <person name="Bruce D."/>
            <person name="Goodwin L."/>
            <person name="Ovchinikova G."/>
            <person name="Pati A."/>
            <person name="Mikhailova N."/>
            <person name="Chen A."/>
            <person name="Palaniappan K."/>
            <person name="Land M."/>
            <person name="Hauser L."/>
            <person name="Chang Y.J."/>
            <person name="Jeffries C.D."/>
            <person name="Chain P."/>
            <person name="Rohde M."/>
            <person name="Goker M."/>
            <person name="Bristow J."/>
            <person name="Eisen J.A."/>
            <person name="Markowitz V."/>
            <person name="Hugenholtz P."/>
            <person name="Kyrpides N.C."/>
            <person name="Klenk H.P."/>
            <person name="Lapidus A."/>
        </authorList>
    </citation>
    <scope>NUCLEOTIDE SEQUENCE [LARGE SCALE GENOMIC DNA]</scope>
    <source>
        <strain evidence="2">ATCC 27377 / DSM 6068 / ICPB 4128</strain>
    </source>
</reference>
<proteinExistence type="predicted"/>
<gene>
    <name evidence="1" type="ordered locus">Psta_4395</name>
</gene>
<name>D2R5V7_PIRSD</name>